<feature type="transmembrane region" description="Helical" evidence="8">
    <location>
        <begin position="61"/>
        <end position="80"/>
    </location>
</feature>
<evidence type="ECO:0000256" key="1">
    <source>
        <dbReference type="ARBA" id="ARBA00004141"/>
    </source>
</evidence>
<dbReference type="PANTHER" id="PTHR10283">
    <property type="entry name" value="SOLUTE CARRIER FAMILY 13 MEMBER"/>
    <property type="match status" value="1"/>
</dbReference>
<comment type="similarity">
    <text evidence="2">Belongs to the SLC13A/DASS transporter (TC 2.A.47) family. NADC subfamily.</text>
</comment>
<evidence type="ECO:0000256" key="2">
    <source>
        <dbReference type="ARBA" id="ARBA00006772"/>
    </source>
</evidence>
<feature type="transmembrane region" description="Helical" evidence="8">
    <location>
        <begin position="335"/>
        <end position="353"/>
    </location>
</feature>
<dbReference type="GO" id="GO:0008514">
    <property type="term" value="F:organic anion transmembrane transporter activity"/>
    <property type="evidence" value="ECO:0007669"/>
    <property type="project" value="UniProtKB-ARBA"/>
</dbReference>
<dbReference type="GO" id="GO:1905039">
    <property type="term" value="P:carboxylic acid transmembrane transport"/>
    <property type="evidence" value="ECO:0007669"/>
    <property type="project" value="UniProtKB-ARBA"/>
</dbReference>
<keyword evidence="5 8" id="KW-1133">Transmembrane helix</keyword>
<evidence type="ECO:0000256" key="6">
    <source>
        <dbReference type="ARBA" id="ARBA00023136"/>
    </source>
</evidence>
<feature type="transmembrane region" description="Helical" evidence="8">
    <location>
        <begin position="36"/>
        <end position="54"/>
    </location>
</feature>
<reference evidence="10" key="1">
    <citation type="submission" date="2019-01" db="EMBL/GenBank/DDBJ databases">
        <title>Draft genomes of a novel of Sporanaerobacter strains.</title>
        <authorList>
            <person name="Ma S."/>
        </authorList>
    </citation>
    <scope>NUCLEOTIDE SEQUENCE [LARGE SCALE GENOMIC DNA]</scope>
    <source>
        <strain evidence="10">NJN-17</strain>
    </source>
</reference>
<feature type="transmembrane region" description="Helical" evidence="8">
    <location>
        <begin position="216"/>
        <end position="239"/>
    </location>
</feature>
<keyword evidence="4 8" id="KW-0812">Transmembrane</keyword>
<keyword evidence="10" id="KW-1185">Reference proteome</keyword>
<dbReference type="EMBL" id="CP035282">
    <property type="protein sequence ID" value="QAT60078.1"/>
    <property type="molecule type" value="Genomic_DNA"/>
</dbReference>
<keyword evidence="6 8" id="KW-0472">Membrane</keyword>
<dbReference type="InterPro" id="IPR001898">
    <property type="entry name" value="SLC13A/DASS"/>
</dbReference>
<feature type="transmembrane region" description="Helical" evidence="8">
    <location>
        <begin position="365"/>
        <end position="388"/>
    </location>
</feature>
<feature type="transmembrane region" description="Helical" evidence="8">
    <location>
        <begin position="394"/>
        <end position="413"/>
    </location>
</feature>
<evidence type="ECO:0000313" key="9">
    <source>
        <dbReference type="EMBL" id="QAT60078.1"/>
    </source>
</evidence>
<name>A0A410Q814_9FIRM</name>
<dbReference type="GO" id="GO:0005886">
    <property type="term" value="C:plasma membrane"/>
    <property type="evidence" value="ECO:0007669"/>
    <property type="project" value="TreeGrafter"/>
</dbReference>
<protein>
    <recommendedName>
        <fullName evidence="3">Sodium-dependent dicarboxylate transporter SdcS</fullName>
    </recommendedName>
    <alternativeName>
        <fullName evidence="7">Na(+)/dicarboxylate symporter</fullName>
    </alternativeName>
</protein>
<dbReference type="RefSeq" id="WP_071140546.1">
    <property type="nucleotide sequence ID" value="NZ_CP035282.1"/>
</dbReference>
<evidence type="ECO:0000256" key="8">
    <source>
        <dbReference type="SAM" id="Phobius"/>
    </source>
</evidence>
<organism evidence="9 10">
    <name type="scientific">Acidilutibacter cellobiosedens</name>
    <dbReference type="NCBI Taxonomy" id="2507161"/>
    <lineage>
        <taxon>Bacteria</taxon>
        <taxon>Bacillati</taxon>
        <taxon>Bacillota</taxon>
        <taxon>Tissierellia</taxon>
        <taxon>Tissierellales</taxon>
        <taxon>Acidilutibacteraceae</taxon>
        <taxon>Acidilutibacter</taxon>
    </lineage>
</organism>
<accession>A0A410Q814</accession>
<evidence type="ECO:0000256" key="7">
    <source>
        <dbReference type="ARBA" id="ARBA00031174"/>
    </source>
</evidence>
<evidence type="ECO:0000256" key="3">
    <source>
        <dbReference type="ARBA" id="ARBA00020150"/>
    </source>
</evidence>
<feature type="transmembrane region" description="Helical" evidence="8">
    <location>
        <begin position="127"/>
        <end position="154"/>
    </location>
</feature>
<dbReference type="OrthoDB" id="84615at2"/>
<dbReference type="AlphaFoldDB" id="A0A410Q814"/>
<dbReference type="PANTHER" id="PTHR10283:SF82">
    <property type="entry name" value="SOLUTE CARRIER FAMILY 13 MEMBER 2"/>
    <property type="match status" value="1"/>
</dbReference>
<dbReference type="KEGG" id="spoa:EQM13_00070"/>
<sequence>MTGSSNSFKRNFIIFISLAIIFLFKLIPAPTGLPQAGMEVLGIFIGCLILWLTISIDWPSFLCIGLLGLMPMLGFNNVLASSFGNSTFAFLMFTFICTYALSETPFLRRCALFFITSPIAKKGSWHFVILFFFSVIFVGSFISPTVLFVIFLPILEEIYNVLKLKKGDKIAEMLMMGLAFCTSISSGMTPIAHVFSLMAMGYYKAATGRSIDYASYMAFAVPVGLISLIFMILIFKLIYRPDMSYIQNIDISSLKADNKPMDHKEKSILTIFAIVVGLWIIPGLIKPIFPSIAAKIDFYGTAMPPLFGAIALSVLTFEGKPLLNFKNAMSKGVPWGSLIMAAATLTFGTAMTNEKIGLTKYLSNSLGPAVSNMAPWLLVLLFTLWAAVQTNLSSNMVTVTTVCTIGIPIVLSTNGAVNTAAVASIIGMMSSYAFATPPAMPHIAIAGSSGWAHASQLLKYGTLLMIITVIITVIIGYPIASALM</sequence>
<dbReference type="Proteomes" id="UP000287969">
    <property type="component" value="Chromosome"/>
</dbReference>
<evidence type="ECO:0000256" key="5">
    <source>
        <dbReference type="ARBA" id="ARBA00022989"/>
    </source>
</evidence>
<dbReference type="Pfam" id="PF00939">
    <property type="entry name" value="Na_sulph_symp"/>
    <property type="match status" value="1"/>
</dbReference>
<evidence type="ECO:0000256" key="4">
    <source>
        <dbReference type="ARBA" id="ARBA00022692"/>
    </source>
</evidence>
<feature type="transmembrane region" description="Helical" evidence="8">
    <location>
        <begin position="296"/>
        <end position="315"/>
    </location>
</feature>
<feature type="transmembrane region" description="Helical" evidence="8">
    <location>
        <begin position="268"/>
        <end position="289"/>
    </location>
</feature>
<feature type="transmembrane region" description="Helical" evidence="8">
    <location>
        <begin position="174"/>
        <end position="195"/>
    </location>
</feature>
<evidence type="ECO:0000313" key="10">
    <source>
        <dbReference type="Proteomes" id="UP000287969"/>
    </source>
</evidence>
<comment type="subcellular location">
    <subcellularLocation>
        <location evidence="1">Membrane</location>
        <topology evidence="1">Multi-pass membrane protein</topology>
    </subcellularLocation>
</comment>
<gene>
    <name evidence="9" type="ORF">EQM13_00070</name>
</gene>
<feature type="transmembrane region" description="Helical" evidence="8">
    <location>
        <begin position="460"/>
        <end position="480"/>
    </location>
</feature>
<proteinExistence type="inferred from homology"/>
<feature type="transmembrane region" description="Helical" evidence="8">
    <location>
        <begin position="12"/>
        <end position="30"/>
    </location>
</feature>
<feature type="transmembrane region" description="Helical" evidence="8">
    <location>
        <begin position="86"/>
        <end position="107"/>
    </location>
</feature>
<feature type="transmembrane region" description="Helical" evidence="8">
    <location>
        <begin position="420"/>
        <end position="440"/>
    </location>
</feature>